<comment type="caution">
    <text evidence="1">The sequence shown here is derived from an EMBL/GenBank/DDBJ whole genome shotgun (WGS) entry which is preliminary data.</text>
</comment>
<gene>
    <name evidence="1" type="ORF">MSG28_008138</name>
</gene>
<sequence length="362" mass="40535">MGYALLFCRIDLTVYVGMHDRLDDKHLKYGVTNGVKHQKFTSNAVRDINDIAVLTLDSRMKFSEKIAPICLPDKGMEFDGIPLTVAGWGKTRQGALTSSRHLLETKVKQVPGDKCMKSTIYKDNLVSETMMCAYSYGKDACQGDSGGPLFSTHERTDNSKWYQVGIVSWGIDCAMPDYPGVYTIVAKDDITQMLVLIGLDNLDNLEDVEKRNITSTVIHEKFTSSTASLKILTDEECLKSKLAQHLKPTMMCAFSKGKDGCQGDIGAPVMQRYLTSSFSLAGVVSSSSCDDITSPLYTRVLDHAAWIYRYMYDVLDEHNYCKKEEDDSDDVTEAVLVRISMNILHALSNKRSQQQLQKRILQ</sequence>
<keyword evidence="2" id="KW-1185">Reference proteome</keyword>
<reference evidence="1 2" key="1">
    <citation type="journal article" date="2022" name="Genome Biol. Evol.">
        <title>The Spruce Budworm Genome: Reconstructing the Evolutionary History of Antifreeze Proteins.</title>
        <authorList>
            <person name="Beliveau C."/>
            <person name="Gagne P."/>
            <person name="Picq S."/>
            <person name="Vernygora O."/>
            <person name="Keeling C.I."/>
            <person name="Pinkney K."/>
            <person name="Doucet D."/>
            <person name="Wen F."/>
            <person name="Johnston J.S."/>
            <person name="Maaroufi H."/>
            <person name="Boyle B."/>
            <person name="Laroche J."/>
            <person name="Dewar K."/>
            <person name="Juretic N."/>
            <person name="Blackburn G."/>
            <person name="Nisole A."/>
            <person name="Brunet B."/>
            <person name="Brandao M."/>
            <person name="Lumley L."/>
            <person name="Duan J."/>
            <person name="Quan G."/>
            <person name="Lucarotti C.J."/>
            <person name="Roe A.D."/>
            <person name="Sperling F.A.H."/>
            <person name="Levesque R.C."/>
            <person name="Cusson M."/>
        </authorList>
    </citation>
    <scope>NUCLEOTIDE SEQUENCE [LARGE SCALE GENOMIC DNA]</scope>
    <source>
        <strain evidence="1">Glfc:IPQL:Cfum</strain>
    </source>
</reference>
<proteinExistence type="predicted"/>
<name>A0ACC0JAG8_CHOFU</name>
<protein>
    <submittedName>
        <fullName evidence="1">Uncharacterized protein</fullName>
    </submittedName>
</protein>
<evidence type="ECO:0000313" key="2">
    <source>
        <dbReference type="Proteomes" id="UP001064048"/>
    </source>
</evidence>
<dbReference type="Proteomes" id="UP001064048">
    <property type="component" value="Chromosome 13"/>
</dbReference>
<organism evidence="1 2">
    <name type="scientific">Choristoneura fumiferana</name>
    <name type="common">Spruce budworm moth</name>
    <name type="synonym">Archips fumiferana</name>
    <dbReference type="NCBI Taxonomy" id="7141"/>
    <lineage>
        <taxon>Eukaryota</taxon>
        <taxon>Metazoa</taxon>
        <taxon>Ecdysozoa</taxon>
        <taxon>Arthropoda</taxon>
        <taxon>Hexapoda</taxon>
        <taxon>Insecta</taxon>
        <taxon>Pterygota</taxon>
        <taxon>Neoptera</taxon>
        <taxon>Endopterygota</taxon>
        <taxon>Lepidoptera</taxon>
        <taxon>Glossata</taxon>
        <taxon>Ditrysia</taxon>
        <taxon>Tortricoidea</taxon>
        <taxon>Tortricidae</taxon>
        <taxon>Tortricinae</taxon>
        <taxon>Choristoneura</taxon>
    </lineage>
</organism>
<accession>A0ACC0JAG8</accession>
<dbReference type="EMBL" id="CM046113">
    <property type="protein sequence ID" value="KAI8421005.1"/>
    <property type="molecule type" value="Genomic_DNA"/>
</dbReference>
<evidence type="ECO:0000313" key="1">
    <source>
        <dbReference type="EMBL" id="KAI8421005.1"/>
    </source>
</evidence>